<keyword evidence="3" id="KW-1185">Reference proteome</keyword>
<evidence type="ECO:0000313" key="3">
    <source>
        <dbReference type="Proteomes" id="UP001162164"/>
    </source>
</evidence>
<protein>
    <recommendedName>
        <fullName evidence="1">DUF4485 domain-containing protein</fullName>
    </recommendedName>
</protein>
<dbReference type="Proteomes" id="UP001162164">
    <property type="component" value="Unassembled WGS sequence"/>
</dbReference>
<gene>
    <name evidence="2" type="ORF">NQ317_019412</name>
</gene>
<dbReference type="InterPro" id="IPR027831">
    <property type="entry name" value="DUF4485"/>
</dbReference>
<accession>A0ABQ9JJZ8</accession>
<organism evidence="2 3">
    <name type="scientific">Molorchus minor</name>
    <dbReference type="NCBI Taxonomy" id="1323400"/>
    <lineage>
        <taxon>Eukaryota</taxon>
        <taxon>Metazoa</taxon>
        <taxon>Ecdysozoa</taxon>
        <taxon>Arthropoda</taxon>
        <taxon>Hexapoda</taxon>
        <taxon>Insecta</taxon>
        <taxon>Pterygota</taxon>
        <taxon>Neoptera</taxon>
        <taxon>Endopterygota</taxon>
        <taxon>Coleoptera</taxon>
        <taxon>Polyphaga</taxon>
        <taxon>Cucujiformia</taxon>
        <taxon>Chrysomeloidea</taxon>
        <taxon>Cerambycidae</taxon>
        <taxon>Lamiinae</taxon>
        <taxon>Monochamini</taxon>
        <taxon>Molorchus</taxon>
    </lineage>
</organism>
<comment type="caution">
    <text evidence="2">The sequence shown here is derived from an EMBL/GenBank/DDBJ whole genome shotgun (WGS) entry which is preliminary data.</text>
</comment>
<evidence type="ECO:0000313" key="2">
    <source>
        <dbReference type="EMBL" id="KAJ8977737.1"/>
    </source>
</evidence>
<evidence type="ECO:0000259" key="1">
    <source>
        <dbReference type="Pfam" id="PF14846"/>
    </source>
</evidence>
<dbReference type="Pfam" id="PF14846">
    <property type="entry name" value="DUF4485"/>
    <property type="match status" value="1"/>
</dbReference>
<sequence>MTGLDVLDENFFYNSLLAKALVHLIPPNERKILRLWFDKLLTLGKTQVQKEIRNDFMWFILLMLQCKKIREPFNSIPPADVPPPSATSSDPIKCTKRFWWQMTTIQRGWKVRIRRKTQFKQSAPSSFFLQPTCTKRRGYMLLFSI</sequence>
<reference evidence="2" key="1">
    <citation type="journal article" date="2023" name="Insect Mol. Biol.">
        <title>Genome sequencing provides insights into the evolution of gene families encoding plant cell wall-degrading enzymes in longhorned beetles.</title>
        <authorList>
            <person name="Shin N.R."/>
            <person name="Okamura Y."/>
            <person name="Kirsch R."/>
            <person name="Pauchet Y."/>
        </authorList>
    </citation>
    <scope>NUCLEOTIDE SEQUENCE</scope>
    <source>
        <strain evidence="2">MMC_N1</strain>
    </source>
</reference>
<name>A0ABQ9JJZ8_9CUCU</name>
<feature type="domain" description="DUF4485" evidence="1">
    <location>
        <begin position="7"/>
        <end position="80"/>
    </location>
</feature>
<dbReference type="EMBL" id="JAPWTJ010000515">
    <property type="protein sequence ID" value="KAJ8977737.1"/>
    <property type="molecule type" value="Genomic_DNA"/>
</dbReference>
<proteinExistence type="predicted"/>